<dbReference type="Proteomes" id="UP000754644">
    <property type="component" value="Unassembled WGS sequence"/>
</dbReference>
<dbReference type="Pfam" id="PF14559">
    <property type="entry name" value="TPR_19"/>
    <property type="match status" value="2"/>
</dbReference>
<dbReference type="InterPro" id="IPR026634">
    <property type="entry name" value="TPST-like"/>
</dbReference>
<evidence type="ECO:0000256" key="1">
    <source>
        <dbReference type="ARBA" id="ARBA00022679"/>
    </source>
</evidence>
<evidence type="ECO:0000256" key="2">
    <source>
        <dbReference type="PROSITE-ProRule" id="PRU00339"/>
    </source>
</evidence>
<dbReference type="PANTHER" id="PTHR12788">
    <property type="entry name" value="PROTEIN-TYROSINE SULFOTRANSFERASE 2"/>
    <property type="match status" value="1"/>
</dbReference>
<protein>
    <submittedName>
        <fullName evidence="3">Sulfotransferase</fullName>
    </submittedName>
</protein>
<dbReference type="Pfam" id="PF13469">
    <property type="entry name" value="Sulfotransfer_3"/>
    <property type="match status" value="1"/>
</dbReference>
<organism evidence="3 4">
    <name type="scientific">SAR86 cluster bacterium</name>
    <dbReference type="NCBI Taxonomy" id="2030880"/>
    <lineage>
        <taxon>Bacteria</taxon>
        <taxon>Pseudomonadati</taxon>
        <taxon>Pseudomonadota</taxon>
        <taxon>Gammaproteobacteria</taxon>
        <taxon>SAR86 cluster</taxon>
    </lineage>
</organism>
<gene>
    <name evidence="3" type="ORF">HQ497_03595</name>
</gene>
<dbReference type="AlphaFoldDB" id="A0A972VUC6"/>
<evidence type="ECO:0000313" key="4">
    <source>
        <dbReference type="Proteomes" id="UP000754644"/>
    </source>
</evidence>
<dbReference type="PANTHER" id="PTHR12788:SF10">
    <property type="entry name" value="PROTEIN-TYROSINE SULFOTRANSFERASE"/>
    <property type="match status" value="1"/>
</dbReference>
<feature type="repeat" description="TPR" evidence="2">
    <location>
        <begin position="110"/>
        <end position="143"/>
    </location>
</feature>
<name>A0A972VUC6_9GAMM</name>
<keyword evidence="2" id="KW-0802">TPR repeat</keyword>
<dbReference type="EMBL" id="JABMOJ010000128">
    <property type="protein sequence ID" value="NQV64429.1"/>
    <property type="molecule type" value="Genomic_DNA"/>
</dbReference>
<comment type="caution">
    <text evidence="3">The sequence shown here is derived from an EMBL/GenBank/DDBJ whole genome shotgun (WGS) entry which is preliminary data.</text>
</comment>
<reference evidence="3" key="1">
    <citation type="submission" date="2020-05" db="EMBL/GenBank/DDBJ databases">
        <title>Sulfur intermediates as new biogeochemical hubs in an aquatic model microbial ecosystem.</title>
        <authorList>
            <person name="Vigneron A."/>
        </authorList>
    </citation>
    <scope>NUCLEOTIDE SEQUENCE</scope>
    <source>
        <strain evidence="3">Bin.250</strain>
    </source>
</reference>
<dbReference type="InterPro" id="IPR027417">
    <property type="entry name" value="P-loop_NTPase"/>
</dbReference>
<dbReference type="SUPFAM" id="SSF48452">
    <property type="entry name" value="TPR-like"/>
    <property type="match status" value="1"/>
</dbReference>
<feature type="repeat" description="TPR" evidence="2">
    <location>
        <begin position="42"/>
        <end position="75"/>
    </location>
</feature>
<dbReference type="GO" id="GO:0008476">
    <property type="term" value="F:protein-tyrosine sulfotransferase activity"/>
    <property type="evidence" value="ECO:0007669"/>
    <property type="project" value="InterPro"/>
</dbReference>
<dbReference type="PROSITE" id="PS50005">
    <property type="entry name" value="TPR"/>
    <property type="match status" value="2"/>
</dbReference>
<proteinExistence type="predicted"/>
<dbReference type="SUPFAM" id="SSF52540">
    <property type="entry name" value="P-loop containing nucleoside triphosphate hydrolases"/>
    <property type="match status" value="1"/>
</dbReference>
<dbReference type="InterPro" id="IPR019734">
    <property type="entry name" value="TPR_rpt"/>
</dbReference>
<dbReference type="InterPro" id="IPR011990">
    <property type="entry name" value="TPR-like_helical_dom_sf"/>
</dbReference>
<dbReference type="Gene3D" id="3.40.50.300">
    <property type="entry name" value="P-loop containing nucleotide triphosphate hydrolases"/>
    <property type="match status" value="1"/>
</dbReference>
<dbReference type="SMART" id="SM00028">
    <property type="entry name" value="TPR"/>
    <property type="match status" value="5"/>
</dbReference>
<accession>A0A972VUC6</accession>
<sequence>MTVSEQKLRELLRTGFQALTQGDIDTASQCCKQALAIQPDLPQAHFLVGLTALQAQDRKTAFQAFGSVTTLDPSHGAAWAQLARLFMNEGQVVRADAALTEAVKTSSNDPMVHDLIGTVYSLIGEFDAAGQSFETAVSQQPKHPPFLLNLANNLVYRGNTDKAVTIIEDLLSIQPNSPQAHWVLANTRRARDDAHIATMRQFLNTGHLSPRARAFYAYAIGKELEDLEEWEEAFDAFEIGARDRRSTVEFDEAAEIQMFEDLQRTFTTDWLAQAGPGCEVPGAIFVVGQPRTGTTLIERIISSHSQVKSAGELQQLSLAVRRLSDYRDPKRFSSAFFASAAALDPTKLGQLYLDTTRKQRGDADWFVDKLPQNYLMIPLILAALPNAKIVHIQRDPMDACFASYKQLFADAYLHSYDQQEMARHHARYLHLMGVWRKRFGDRFIDISYEDTVQDLEPNARRLIEFLGLEWQPACLAFHEQSGAVSTASAVQVREPAHSRSVGRWRRYARQLAPMAAILRDLNDAPIEPRHTD</sequence>
<evidence type="ECO:0000313" key="3">
    <source>
        <dbReference type="EMBL" id="NQV64429.1"/>
    </source>
</evidence>
<dbReference type="Gene3D" id="1.25.40.10">
    <property type="entry name" value="Tetratricopeptide repeat domain"/>
    <property type="match status" value="1"/>
</dbReference>
<keyword evidence="1" id="KW-0808">Transferase</keyword>